<accession>A0ACC8XEQ9</accession>
<evidence type="ECO:0000313" key="1">
    <source>
        <dbReference type="EMBL" id="ONI41755.1"/>
    </source>
</evidence>
<dbReference type="Proteomes" id="UP000188605">
    <property type="component" value="Unassembled WGS sequence"/>
</dbReference>
<evidence type="ECO:0000313" key="2">
    <source>
        <dbReference type="Proteomes" id="UP000188605"/>
    </source>
</evidence>
<reference evidence="1" key="1">
    <citation type="submission" date="2016-08" db="EMBL/GenBank/DDBJ databases">
        <authorList>
            <person name="Ngugi D.K."/>
            <person name="Miyake S."/>
            <person name="Stingl U."/>
        </authorList>
    </citation>
    <scope>NUCLEOTIDE SEQUENCE</scope>
    <source>
        <strain evidence="1">SCG-B11WGA-EpuloA1</strain>
    </source>
</reference>
<dbReference type="EMBL" id="LJDB01000029">
    <property type="protein sequence ID" value="ONI41755.1"/>
    <property type="molecule type" value="Genomic_DNA"/>
</dbReference>
<gene>
    <name evidence="1" type="ORF">AN396_03225</name>
</gene>
<keyword evidence="2" id="KW-1185">Reference proteome</keyword>
<proteinExistence type="predicted"/>
<name>A0ACC8XEQ9_9FIRM</name>
<organism evidence="1 2">
    <name type="scientific">Candidatus Epulonipiscium fishelsonii</name>
    <dbReference type="NCBI Taxonomy" id="77094"/>
    <lineage>
        <taxon>Bacteria</taxon>
        <taxon>Bacillati</taxon>
        <taxon>Bacillota</taxon>
        <taxon>Clostridia</taxon>
        <taxon>Lachnospirales</taxon>
        <taxon>Lachnospiraceae</taxon>
        <taxon>Candidatus Epulonipiscium</taxon>
    </lineage>
</organism>
<sequence length="261" mass="27988">MEILYLLIGGIASTIGAISGLGGGVIIKPVLDAFGHFDLATIGILSSCTVFAMTIVSLAKKFMLKTTFEYTKLLPLSLGAVIGGLGGKYLFEIFLQTIPNEELGKMIQSICLLVLMFIILLFGLNRHKIKTYNITSPIICGIAGIIMGVISSFLGIGGGPVNVALLILLFSCDAKEAAIYSIFTIFFSQLSTLASVFFAEGFSTYDLSVVPYMIFGGITGGFLGGFFNKKLSTQYVEKLFNGVMVITIFINGYNILTVISK</sequence>
<protein>
    <submittedName>
        <fullName evidence="1">Uncharacterized protein</fullName>
    </submittedName>
</protein>
<comment type="caution">
    <text evidence="1">The sequence shown here is derived from an EMBL/GenBank/DDBJ whole genome shotgun (WGS) entry which is preliminary data.</text>
</comment>